<dbReference type="InterPro" id="IPR013132">
    <property type="entry name" value="PseI/NeuA/B-like_N"/>
</dbReference>
<dbReference type="PANTHER" id="PTHR42966">
    <property type="entry name" value="N-ACETYLNEURAMINATE SYNTHASE"/>
    <property type="match status" value="1"/>
</dbReference>
<dbReference type="NCBIfam" id="TIGR03586">
    <property type="entry name" value="PseI"/>
    <property type="match status" value="1"/>
</dbReference>
<sequence>MKSIKIKNKIISNDHRSFIIAEISANHNHDIEIAKKMIREAKKAGADAVKLQTYTADTITLDCDNEYFQIKQGTIWDGTTLHKLYKEAYTPWEWHKELMEVADEEEIICFSSPFDKSAVDFLEELNVPAYKIASFEITDIPLIEYIAKKGKPVIISTGIATIQEIQDAVGVCRKVGNDQVILLKCTSAYPSKLEEMNLKTIPNMAETFDVLCGLSDHTLGITVPIGAVALGAKVIEKHFIIDRKMGGPDSTFSLNIDEFAQMVSSIRDIEKALGKVNYTLSDKALKNREFSRSLFIVKDIKAGEKFTEENVKSIRPGFGLHPKYIKDVIGKRCNGDFEKGTPLKWGYVESGD</sequence>
<dbReference type="PROSITE" id="PS50844">
    <property type="entry name" value="AFP_LIKE"/>
    <property type="match status" value="1"/>
</dbReference>
<dbReference type="InterPro" id="IPR013785">
    <property type="entry name" value="Aldolase_TIM"/>
</dbReference>
<dbReference type="PANTHER" id="PTHR42966:SF2">
    <property type="entry name" value="PSEUDAMINIC ACID SYNTHASE"/>
    <property type="match status" value="1"/>
</dbReference>
<gene>
    <name evidence="2" type="primary">pseI</name>
    <name evidence="2" type="ORF">RGC78_03485</name>
</gene>
<name>A0ABU1EDS4_9CLOT</name>
<evidence type="ECO:0000313" key="3">
    <source>
        <dbReference type="Proteomes" id="UP001256646"/>
    </source>
</evidence>
<reference evidence="2 3" key="1">
    <citation type="submission" date="2023-09" db="EMBL/GenBank/DDBJ databases">
        <authorList>
            <person name="Zhai L."/>
        </authorList>
    </citation>
    <scope>NUCLEOTIDE SEQUENCE [LARGE SCALE GENOMIC DNA]</scope>
    <source>
        <strain evidence="2 3">5 N-1</strain>
    </source>
</reference>
<dbReference type="Proteomes" id="UP001256646">
    <property type="component" value="Unassembled WGS sequence"/>
</dbReference>
<dbReference type="Gene3D" id="3.20.20.70">
    <property type="entry name" value="Aldolase class I"/>
    <property type="match status" value="1"/>
</dbReference>
<dbReference type="InterPro" id="IPR020030">
    <property type="entry name" value="Pseudaminic_synth_PseI"/>
</dbReference>
<dbReference type="CDD" id="cd11615">
    <property type="entry name" value="SAF_NeuB_like"/>
    <property type="match status" value="1"/>
</dbReference>
<dbReference type="SUPFAM" id="SSF51569">
    <property type="entry name" value="Aldolase"/>
    <property type="match status" value="1"/>
</dbReference>
<dbReference type="EMBL" id="JAVJAN010000007">
    <property type="protein sequence ID" value="MDR5586520.1"/>
    <property type="molecule type" value="Genomic_DNA"/>
</dbReference>
<protein>
    <submittedName>
        <fullName evidence="2">Pseudaminic acid synthase</fullName>
        <ecNumber evidence="2">2.5.1.97</ecNumber>
    </submittedName>
</protein>
<dbReference type="GO" id="GO:0016740">
    <property type="term" value="F:transferase activity"/>
    <property type="evidence" value="ECO:0007669"/>
    <property type="project" value="UniProtKB-KW"/>
</dbReference>
<dbReference type="SMART" id="SM00858">
    <property type="entry name" value="SAF"/>
    <property type="match status" value="1"/>
</dbReference>
<dbReference type="InterPro" id="IPR051690">
    <property type="entry name" value="PseI-like"/>
</dbReference>
<dbReference type="InterPro" id="IPR013974">
    <property type="entry name" value="SAF"/>
</dbReference>
<dbReference type="SUPFAM" id="SSF51269">
    <property type="entry name" value="AFP III-like domain"/>
    <property type="match status" value="1"/>
</dbReference>
<dbReference type="InterPro" id="IPR036732">
    <property type="entry name" value="AFP_Neu5c_C_sf"/>
</dbReference>
<evidence type="ECO:0000259" key="1">
    <source>
        <dbReference type="PROSITE" id="PS50844"/>
    </source>
</evidence>
<comment type="caution">
    <text evidence="2">The sequence shown here is derived from an EMBL/GenBank/DDBJ whole genome shotgun (WGS) entry which is preliminary data.</text>
</comment>
<keyword evidence="3" id="KW-1185">Reference proteome</keyword>
<accession>A0ABU1EDS4</accession>
<organism evidence="2 3">
    <name type="scientific">Clostridium aquiflavi</name>
    <dbReference type="NCBI Taxonomy" id="3073603"/>
    <lineage>
        <taxon>Bacteria</taxon>
        <taxon>Bacillati</taxon>
        <taxon>Bacillota</taxon>
        <taxon>Clostridia</taxon>
        <taxon>Eubacteriales</taxon>
        <taxon>Clostridiaceae</taxon>
        <taxon>Clostridium</taxon>
    </lineage>
</organism>
<dbReference type="Pfam" id="PF03102">
    <property type="entry name" value="NeuB"/>
    <property type="match status" value="1"/>
</dbReference>
<dbReference type="RefSeq" id="WP_252224817.1">
    <property type="nucleotide sequence ID" value="NZ_JAVJAN010000007.1"/>
</dbReference>
<evidence type="ECO:0000313" key="2">
    <source>
        <dbReference type="EMBL" id="MDR5586520.1"/>
    </source>
</evidence>
<dbReference type="Gene3D" id="3.90.1210.10">
    <property type="entry name" value="Antifreeze-like/N-acetylneuraminic acid synthase C-terminal domain"/>
    <property type="match status" value="1"/>
</dbReference>
<feature type="domain" description="AFP-like" evidence="1">
    <location>
        <begin position="293"/>
        <end position="351"/>
    </location>
</feature>
<dbReference type="Pfam" id="PF08666">
    <property type="entry name" value="SAF"/>
    <property type="match status" value="1"/>
</dbReference>
<keyword evidence="2" id="KW-0808">Transferase</keyword>
<dbReference type="EC" id="2.5.1.97" evidence="2"/>
<dbReference type="InterPro" id="IPR006190">
    <property type="entry name" value="SAF_AFP_Neu5Ac"/>
</dbReference>
<dbReference type="InterPro" id="IPR057736">
    <property type="entry name" value="SAF_PseI/NeuA/NeuB"/>
</dbReference>
<proteinExistence type="predicted"/>